<reference evidence="1 2" key="2">
    <citation type="submission" date="2018-11" db="EMBL/GenBank/DDBJ databases">
        <authorList>
            <consortium name="Pathogen Informatics"/>
        </authorList>
    </citation>
    <scope>NUCLEOTIDE SEQUENCE [LARGE SCALE GENOMIC DNA]</scope>
</reference>
<name>A0A0M3JXX1_ANISI</name>
<reference evidence="3" key="1">
    <citation type="submission" date="2017-02" db="UniProtKB">
        <authorList>
            <consortium name="WormBaseParasite"/>
        </authorList>
    </citation>
    <scope>IDENTIFICATION</scope>
</reference>
<evidence type="ECO:0000313" key="2">
    <source>
        <dbReference type="Proteomes" id="UP000267096"/>
    </source>
</evidence>
<keyword evidence="2" id="KW-1185">Reference proteome</keyword>
<organism evidence="3">
    <name type="scientific">Anisakis simplex</name>
    <name type="common">Herring worm</name>
    <dbReference type="NCBI Taxonomy" id="6269"/>
    <lineage>
        <taxon>Eukaryota</taxon>
        <taxon>Metazoa</taxon>
        <taxon>Ecdysozoa</taxon>
        <taxon>Nematoda</taxon>
        <taxon>Chromadorea</taxon>
        <taxon>Rhabditida</taxon>
        <taxon>Spirurina</taxon>
        <taxon>Ascaridomorpha</taxon>
        <taxon>Ascaridoidea</taxon>
        <taxon>Anisakidae</taxon>
        <taxon>Anisakis</taxon>
        <taxon>Anisakis simplex complex</taxon>
    </lineage>
</organism>
<evidence type="ECO:0000313" key="3">
    <source>
        <dbReference type="WBParaSite" id="ASIM_0001321801-mRNA-1"/>
    </source>
</evidence>
<dbReference type="EMBL" id="UYRR01031231">
    <property type="protein sequence ID" value="VDK47939.1"/>
    <property type="molecule type" value="Genomic_DNA"/>
</dbReference>
<sequence>MYHSTKVDMIDVFIKFQQQHHGVLGVFGRGFFAKPVIRSEEENYRYLMALDR</sequence>
<protein>
    <submittedName>
        <fullName evidence="3">Mobile element protein</fullName>
    </submittedName>
</protein>
<gene>
    <name evidence="1" type="ORF">ASIM_LOCUS12684</name>
</gene>
<dbReference type="OrthoDB" id="5873111at2759"/>
<dbReference type="WBParaSite" id="ASIM_0001321801-mRNA-1">
    <property type="protein sequence ID" value="ASIM_0001321801-mRNA-1"/>
    <property type="gene ID" value="ASIM_0001321801"/>
</dbReference>
<proteinExistence type="predicted"/>
<dbReference type="Proteomes" id="UP000267096">
    <property type="component" value="Unassembled WGS sequence"/>
</dbReference>
<evidence type="ECO:0000313" key="1">
    <source>
        <dbReference type="EMBL" id="VDK47939.1"/>
    </source>
</evidence>
<dbReference type="AlphaFoldDB" id="A0A0M3JXX1"/>
<accession>A0A0M3JXX1</accession>